<evidence type="ECO:0000313" key="2">
    <source>
        <dbReference type="Proteomes" id="UP000198304"/>
    </source>
</evidence>
<organism evidence="1 2">
    <name type="scientific">Anaerovirgula multivorans</name>
    <dbReference type="NCBI Taxonomy" id="312168"/>
    <lineage>
        <taxon>Bacteria</taxon>
        <taxon>Bacillati</taxon>
        <taxon>Bacillota</taxon>
        <taxon>Clostridia</taxon>
        <taxon>Peptostreptococcales</taxon>
        <taxon>Natronincolaceae</taxon>
        <taxon>Anaerovirgula</taxon>
    </lineage>
</organism>
<dbReference type="RefSeq" id="WP_089282366.1">
    <property type="nucleotide sequence ID" value="NZ_FZOJ01000006.1"/>
</dbReference>
<proteinExistence type="predicted"/>
<name>A0A239CTX3_9FIRM</name>
<sequence>MRKIKFIGNDGLAYALFKDKIYTPIYESEENYLVKNEVNGNSIVPKCKFIVIKDEGKDYTG</sequence>
<accession>A0A239CTX3</accession>
<dbReference type="EMBL" id="FZOJ01000006">
    <property type="protein sequence ID" value="SNS22813.1"/>
    <property type="molecule type" value="Genomic_DNA"/>
</dbReference>
<protein>
    <submittedName>
        <fullName evidence="1">Uncharacterized protein</fullName>
    </submittedName>
</protein>
<dbReference type="Proteomes" id="UP000198304">
    <property type="component" value="Unassembled WGS sequence"/>
</dbReference>
<keyword evidence="2" id="KW-1185">Reference proteome</keyword>
<reference evidence="1 2" key="1">
    <citation type="submission" date="2017-06" db="EMBL/GenBank/DDBJ databases">
        <authorList>
            <person name="Kim H.J."/>
            <person name="Triplett B.A."/>
        </authorList>
    </citation>
    <scope>NUCLEOTIDE SEQUENCE [LARGE SCALE GENOMIC DNA]</scope>
    <source>
        <strain evidence="1 2">SCA</strain>
    </source>
</reference>
<evidence type="ECO:0000313" key="1">
    <source>
        <dbReference type="EMBL" id="SNS22813.1"/>
    </source>
</evidence>
<dbReference type="AlphaFoldDB" id="A0A239CTX3"/>
<gene>
    <name evidence="1" type="ORF">SAMN05446037_1006118</name>
</gene>